<dbReference type="InterPro" id="IPR036709">
    <property type="entry name" value="Autotransporte_beta_dom_sf"/>
</dbReference>
<dbReference type="RefSeq" id="WP_106991808.1">
    <property type="nucleotide sequence ID" value="NZ_CP028102.1"/>
</dbReference>
<keyword evidence="3" id="KW-1185">Reference proteome</keyword>
<protein>
    <recommendedName>
        <fullName evidence="1">Autotransporter domain-containing protein</fullName>
    </recommendedName>
</protein>
<dbReference type="Pfam" id="PF03797">
    <property type="entry name" value="Autotransporter"/>
    <property type="match status" value="1"/>
</dbReference>
<evidence type="ECO:0000259" key="1">
    <source>
        <dbReference type="Pfam" id="PF03797"/>
    </source>
</evidence>
<organism evidence="2 3">
    <name type="scientific">Fusobacterium mortiferum ATCC 9817</name>
    <dbReference type="NCBI Taxonomy" id="469616"/>
    <lineage>
        <taxon>Bacteria</taxon>
        <taxon>Fusobacteriati</taxon>
        <taxon>Fusobacteriota</taxon>
        <taxon>Fusobacteriia</taxon>
        <taxon>Fusobacteriales</taxon>
        <taxon>Fusobacteriaceae</taxon>
        <taxon>Fusobacterium</taxon>
    </lineage>
</organism>
<dbReference type="GeneID" id="62762801"/>
<name>A0ABM6TWV9_FUSMR</name>
<dbReference type="InterPro" id="IPR005546">
    <property type="entry name" value="Autotransporte_beta"/>
</dbReference>
<dbReference type="Proteomes" id="UP000240258">
    <property type="component" value="Chromosome"/>
</dbReference>
<accession>A0ABM6TWV9</accession>
<dbReference type="EMBL" id="CP028102">
    <property type="protein sequence ID" value="AVQ18404.1"/>
    <property type="molecule type" value="Genomic_DNA"/>
</dbReference>
<gene>
    <name evidence="2" type="ORF">C4N19_04655</name>
</gene>
<proteinExistence type="predicted"/>
<feature type="domain" description="Autotransporter" evidence="1">
    <location>
        <begin position="889"/>
        <end position="1128"/>
    </location>
</feature>
<evidence type="ECO:0000313" key="3">
    <source>
        <dbReference type="Proteomes" id="UP000240258"/>
    </source>
</evidence>
<sequence length="1497" mass="162438">MQKKKLLLLSAIVLLMGTNSYGRLYPKDGEVITQENIEKHLGEKPDKNGVATIVSIAKNVGASVDEKVNLELVNSEDGVLKKVINIASGSSDIATTNNGIIKATNNGGKGVEIVSIQSGKFVNNGTIGINGTGGKGINITGANVKTENNGTIEVNGGASGVVVSNDSASFVNNETGKIIATGENSKGIEITKGTAENKGIIEAKDGAIGVYVNGGNLTNSGKIIASGVNTDGVRIEKGNFTTDENSVIEVNGSDKLTSGKSEASGVKVNGTSNFVNNGIIKVSGTTDGAYSGYQSKGININSATATAENKGTIIVERNGIGVGTKGTFTNNGGIKVSGSGIGINVIDSGNAINNEIIEADGKSYGIQVSAKGTATNKGTIIVKNGSTGITTSKVDGNTTSYTDIINEGVIEVSGDNSTGMQANDNRKVVNNEDILVNAGKYTSGMKTAGKNALAENNGNLTINGDKKNTSNGMLAQNGGKVVNGKDGVVKASGKTTSAMSASGKGSKAENIGKTELFDNAIGMKIEKEGIGTNSGTIKGSGTGINLIGGIFVNSGEISIGDIAIQSSTTSKKENNQTVIVPTNNTVYLKNGSKINGKIVGNTGIDVLALEGKDGEYNNLDVSKYEAITVRNGDATISDSTIALEYNKGTEDYLNTSNNELDKLENSSTAKIDSTGNLTMKNSNLIIDFKDSLTNPNATENPIIDTGSLSFEGKTSFVFNSSDGRTEFNLNEALGLEGKDKINLKEAKLETTAVWDYQVDENGDLIAKKETYDNVITDSRLDNFAKIFEKNRSKMSGEFFKQVVGELDTLKTEEEFTKAMGQISGGIHGYTVDIAAINSRNLVNTMKNKALTRDYLTARPLNSWYQDVIYLDNNQRLGGLMSGSYQENGILGISEKQSVKNGRLGFVYGGSKGKAKFDGGDSGEIATDNIYVGLYYNHNLSEKLALNTNFSFVYGHNNINRRVNIGNFNEELKSHYPTYAMGVGTSAIYTIKDDAKNKASFYAGIDVNRIMQGNINEKEEERIHSTNQDNINLMVKNQNANEFSYYSITPHAGFMFQNTGYIFDRKYLVGADLAWETELGNIKDGKRLNMQGITDQYKVGTMERENVFSTSIFGQLDITESLALNGRYTSSISDEYDADMLTMGLTYKMDTMADTPIFGPLLSGIENTRLSSDRWSGTFALMMESEDDSDRVYYSQIDNSLSSGDYATSMKMKPKFTLSLNDKKTKWSYYFEGYYMANDFLKDTKAGEAEQKATRLHGEARWSDSYSKGRYGFNIGYRNETSDKPALSYTKGPARVERGVHQLRLTPNFSYNLGSGFRLDMKTTGIFEYNYTGLLEGQMDFLMENEHNLVYTGFMPRWQLRMGYYREDRWMDHDGIKYSSYNANSGEYVFAKGAGRYQMNQLRPSATYYFGNGDSITFALRVPLGNGAWYNSLDNNKKDSESYETRYTVKYNHVVVPGFNIFGELTFLDLKTKVTKENDRKVTRAYSFRPTVGFSYNF</sequence>
<reference evidence="3" key="1">
    <citation type="journal article" date="2018" name="MSphere">
        <title>Fusobacterium Genomics Using MinION and Illumina Sequencing Enables Genome Completion and Correction.</title>
        <authorList>
            <person name="Todd S.M."/>
            <person name="Settlage R.E."/>
            <person name="Lahmers K.K."/>
            <person name="Slade D.J."/>
        </authorList>
    </citation>
    <scope>NUCLEOTIDE SEQUENCE [LARGE SCALE GENOMIC DNA]</scope>
    <source>
        <strain evidence="3">ATCC 9817</strain>
    </source>
</reference>
<dbReference type="SUPFAM" id="SSF103515">
    <property type="entry name" value="Autotransporter"/>
    <property type="match status" value="1"/>
</dbReference>
<evidence type="ECO:0000313" key="2">
    <source>
        <dbReference type="EMBL" id="AVQ18404.1"/>
    </source>
</evidence>